<evidence type="ECO:0000256" key="6">
    <source>
        <dbReference type="SAM" id="MobiDB-lite"/>
    </source>
</evidence>
<dbReference type="PROSITE" id="PS00463">
    <property type="entry name" value="ZN2_CY6_FUNGAL_1"/>
    <property type="match status" value="1"/>
</dbReference>
<proteinExistence type="predicted"/>
<dbReference type="Proteomes" id="UP000799777">
    <property type="component" value="Unassembled WGS sequence"/>
</dbReference>
<dbReference type="InterPro" id="IPR051127">
    <property type="entry name" value="Fungal_SecMet_Regulators"/>
</dbReference>
<dbReference type="OrthoDB" id="3266505at2759"/>
<keyword evidence="3" id="KW-0238">DNA-binding</keyword>
<dbReference type="GO" id="GO:0000978">
    <property type="term" value="F:RNA polymerase II cis-regulatory region sequence-specific DNA binding"/>
    <property type="evidence" value="ECO:0007669"/>
    <property type="project" value="TreeGrafter"/>
</dbReference>
<keyword evidence="9" id="KW-1185">Reference proteome</keyword>
<evidence type="ECO:0000256" key="5">
    <source>
        <dbReference type="ARBA" id="ARBA00023242"/>
    </source>
</evidence>
<protein>
    <recommendedName>
        <fullName evidence="7">Zn(2)-C6 fungal-type domain-containing protein</fullName>
    </recommendedName>
</protein>
<dbReference type="GO" id="GO:0005634">
    <property type="term" value="C:nucleus"/>
    <property type="evidence" value="ECO:0007669"/>
    <property type="project" value="TreeGrafter"/>
</dbReference>
<evidence type="ECO:0000313" key="9">
    <source>
        <dbReference type="Proteomes" id="UP000799777"/>
    </source>
</evidence>
<evidence type="ECO:0000256" key="1">
    <source>
        <dbReference type="ARBA" id="ARBA00022723"/>
    </source>
</evidence>
<reference evidence="8" key="1">
    <citation type="journal article" date="2020" name="Stud. Mycol.">
        <title>101 Dothideomycetes genomes: a test case for predicting lifestyles and emergence of pathogens.</title>
        <authorList>
            <person name="Haridas S."/>
            <person name="Albert R."/>
            <person name="Binder M."/>
            <person name="Bloem J."/>
            <person name="Labutti K."/>
            <person name="Salamov A."/>
            <person name="Andreopoulos B."/>
            <person name="Baker S."/>
            <person name="Barry K."/>
            <person name="Bills G."/>
            <person name="Bluhm B."/>
            <person name="Cannon C."/>
            <person name="Castanera R."/>
            <person name="Culley D."/>
            <person name="Daum C."/>
            <person name="Ezra D."/>
            <person name="Gonzalez J."/>
            <person name="Henrissat B."/>
            <person name="Kuo A."/>
            <person name="Liang C."/>
            <person name="Lipzen A."/>
            <person name="Lutzoni F."/>
            <person name="Magnuson J."/>
            <person name="Mondo S."/>
            <person name="Nolan M."/>
            <person name="Ohm R."/>
            <person name="Pangilinan J."/>
            <person name="Park H.-J."/>
            <person name="Ramirez L."/>
            <person name="Alfaro M."/>
            <person name="Sun H."/>
            <person name="Tritt A."/>
            <person name="Yoshinaga Y."/>
            <person name="Zwiers L.-H."/>
            <person name="Turgeon B."/>
            <person name="Goodwin S."/>
            <person name="Spatafora J."/>
            <person name="Crous P."/>
            <person name="Grigoriev I."/>
        </authorList>
    </citation>
    <scope>NUCLEOTIDE SEQUENCE</scope>
    <source>
        <strain evidence="8">CBS 110217</strain>
    </source>
</reference>
<evidence type="ECO:0000313" key="8">
    <source>
        <dbReference type="EMBL" id="KAF2025568.1"/>
    </source>
</evidence>
<dbReference type="SUPFAM" id="SSF57701">
    <property type="entry name" value="Zn2/Cys6 DNA-binding domain"/>
    <property type="match status" value="1"/>
</dbReference>
<organism evidence="8 9">
    <name type="scientific">Setomelanomma holmii</name>
    <dbReference type="NCBI Taxonomy" id="210430"/>
    <lineage>
        <taxon>Eukaryota</taxon>
        <taxon>Fungi</taxon>
        <taxon>Dikarya</taxon>
        <taxon>Ascomycota</taxon>
        <taxon>Pezizomycotina</taxon>
        <taxon>Dothideomycetes</taxon>
        <taxon>Pleosporomycetidae</taxon>
        <taxon>Pleosporales</taxon>
        <taxon>Pleosporineae</taxon>
        <taxon>Phaeosphaeriaceae</taxon>
        <taxon>Setomelanomma</taxon>
    </lineage>
</organism>
<dbReference type="InterPro" id="IPR007219">
    <property type="entry name" value="XnlR_reg_dom"/>
</dbReference>
<dbReference type="Pfam" id="PF00172">
    <property type="entry name" value="Zn_clus"/>
    <property type="match status" value="1"/>
</dbReference>
<feature type="compositionally biased region" description="Polar residues" evidence="6">
    <location>
        <begin position="73"/>
        <end position="84"/>
    </location>
</feature>
<dbReference type="SMART" id="SM00906">
    <property type="entry name" value="Fungal_trans"/>
    <property type="match status" value="1"/>
</dbReference>
<evidence type="ECO:0000256" key="4">
    <source>
        <dbReference type="ARBA" id="ARBA00023163"/>
    </source>
</evidence>
<dbReference type="GO" id="GO:0000981">
    <property type="term" value="F:DNA-binding transcription factor activity, RNA polymerase II-specific"/>
    <property type="evidence" value="ECO:0007669"/>
    <property type="project" value="InterPro"/>
</dbReference>
<feature type="region of interest" description="Disordered" evidence="6">
    <location>
        <begin position="64"/>
        <end position="100"/>
    </location>
</feature>
<dbReference type="EMBL" id="ML978262">
    <property type="protein sequence ID" value="KAF2025568.1"/>
    <property type="molecule type" value="Genomic_DNA"/>
</dbReference>
<dbReference type="Gene3D" id="4.10.240.10">
    <property type="entry name" value="Zn(2)-C6 fungal-type DNA-binding domain"/>
    <property type="match status" value="1"/>
</dbReference>
<evidence type="ECO:0000256" key="2">
    <source>
        <dbReference type="ARBA" id="ARBA00023015"/>
    </source>
</evidence>
<keyword evidence="5" id="KW-0539">Nucleus</keyword>
<dbReference type="GO" id="GO:0008270">
    <property type="term" value="F:zinc ion binding"/>
    <property type="evidence" value="ECO:0007669"/>
    <property type="project" value="InterPro"/>
</dbReference>
<gene>
    <name evidence="8" type="ORF">EK21DRAFT_103831</name>
</gene>
<dbReference type="PANTHER" id="PTHR47424">
    <property type="entry name" value="REGULATORY PROTEIN GAL4"/>
    <property type="match status" value="1"/>
</dbReference>
<sequence>MDDARSSSPKRKKIRQKYAPKACVSCRRSKLKCSGENPCQRCIDNGKRCFYSEDQTAAEVLQNLSRPAPGPSTLPSHSNGNGASRRNILPRTDAVERRASDASVLGLTMEGRMARIEAMMEALMQDRGLTFTPSGSIEREASEGLRSESAFSMPILDPIHPALEQMGQHSPERMLPPAMATTASVGSEPAVQIRAGNRMLPFPNPERYQQYVAHFFGDVHLRHPCVDEIDLDARTQRVVTEGATEPNDVPFLALCYALFACCDAALQMTPPAAYSKPPGWHWYQLARDIVDNDALLCTSNDLTLIQCLLFQAIYLTYSDLPALAYSAIRTTCTAVLEQNIHQQLMWTEVDPERTFWRICTFWNVYITDRSISISCGRPTSFQTDDVNLELPGDFYDRASASTESRDLDPKHYISQYLKYQTWSAQLAVDAFARASKGHHPTHDMDRTIEVQMQQFVNNELPDIRIPHASPQDKSTSAHKVFIALRRLTIPLTVSRRAMTSLSYTKDHAQSFVALATHVLQDIRRLQNDASTSSSTRHQLSSAVTGVLLVFGALVLRDLSSPDLEPLQTEVGEYTENFMEAVSILSNLAQGLPYAKRVFDDCSAIIGAVSAIVDKWHTLSHSQKASHGWSFAADMIPPRIEESFPFQAVCPQLHGLPTPATAIGWDGIDPRLGSNHAGVLWLF</sequence>
<accession>A0A9P4GZK4</accession>
<dbReference type="InterPro" id="IPR001138">
    <property type="entry name" value="Zn2Cys6_DnaBD"/>
</dbReference>
<dbReference type="GO" id="GO:0006351">
    <property type="term" value="P:DNA-templated transcription"/>
    <property type="evidence" value="ECO:0007669"/>
    <property type="project" value="InterPro"/>
</dbReference>
<dbReference type="InterPro" id="IPR036864">
    <property type="entry name" value="Zn2-C6_fun-type_DNA-bd_sf"/>
</dbReference>
<dbReference type="SMART" id="SM00066">
    <property type="entry name" value="GAL4"/>
    <property type="match status" value="1"/>
</dbReference>
<evidence type="ECO:0000259" key="7">
    <source>
        <dbReference type="PROSITE" id="PS50048"/>
    </source>
</evidence>
<dbReference type="GO" id="GO:0000435">
    <property type="term" value="P:positive regulation of transcription from RNA polymerase II promoter by galactose"/>
    <property type="evidence" value="ECO:0007669"/>
    <property type="project" value="TreeGrafter"/>
</dbReference>
<feature type="domain" description="Zn(2)-C6 fungal-type" evidence="7">
    <location>
        <begin position="22"/>
        <end position="51"/>
    </location>
</feature>
<dbReference type="CDD" id="cd12148">
    <property type="entry name" value="fungal_TF_MHR"/>
    <property type="match status" value="1"/>
</dbReference>
<evidence type="ECO:0000256" key="3">
    <source>
        <dbReference type="ARBA" id="ARBA00023125"/>
    </source>
</evidence>
<comment type="caution">
    <text evidence="8">The sequence shown here is derived from an EMBL/GenBank/DDBJ whole genome shotgun (WGS) entry which is preliminary data.</text>
</comment>
<name>A0A9P4GZK4_9PLEO</name>
<dbReference type="CDD" id="cd00067">
    <property type="entry name" value="GAL4"/>
    <property type="match status" value="1"/>
</dbReference>
<keyword evidence="2" id="KW-0805">Transcription regulation</keyword>
<keyword evidence="4" id="KW-0804">Transcription</keyword>
<keyword evidence="1" id="KW-0479">Metal-binding</keyword>
<dbReference type="Pfam" id="PF04082">
    <property type="entry name" value="Fungal_trans"/>
    <property type="match status" value="1"/>
</dbReference>
<dbReference type="AlphaFoldDB" id="A0A9P4GZK4"/>
<dbReference type="PANTHER" id="PTHR47424:SF3">
    <property type="entry name" value="REGULATORY PROTEIN GAL4"/>
    <property type="match status" value="1"/>
</dbReference>
<dbReference type="PROSITE" id="PS50048">
    <property type="entry name" value="ZN2_CY6_FUNGAL_2"/>
    <property type="match status" value="1"/>
</dbReference>